<sequence length="145" mass="16581">MNNLEHDIEEYNEVRSEKEVREKSALKKRDKAKSAVKKLDRERRSEKEQDETFSSFFYTSPPPTRFSAEELLGFQQLAASSITTAAAPCSLAEYGPDLCVVLRRCHAALFLFLATEVVLMSATADISRYRNYFEDLGRGERLMCL</sequence>
<proteinExistence type="predicted"/>
<gene>
    <name evidence="2" type="ORF">PIB30_087717</name>
</gene>
<dbReference type="EMBL" id="JASCZI010213006">
    <property type="protein sequence ID" value="MED6200686.1"/>
    <property type="molecule type" value="Genomic_DNA"/>
</dbReference>
<feature type="compositionally biased region" description="Basic and acidic residues" evidence="1">
    <location>
        <begin position="12"/>
        <end position="27"/>
    </location>
</feature>
<feature type="region of interest" description="Disordered" evidence="1">
    <location>
        <begin position="1"/>
        <end position="58"/>
    </location>
</feature>
<reference evidence="2 3" key="1">
    <citation type="journal article" date="2023" name="Plants (Basel)">
        <title>Bridging the Gap: Combining Genomics and Transcriptomics Approaches to Understand Stylosanthes scabra, an Orphan Legume from the Brazilian Caatinga.</title>
        <authorList>
            <person name="Ferreira-Neto J.R.C."/>
            <person name="da Silva M.D."/>
            <person name="Binneck E."/>
            <person name="de Melo N.F."/>
            <person name="da Silva R.H."/>
            <person name="de Melo A.L.T.M."/>
            <person name="Pandolfi V."/>
            <person name="Bustamante F.O."/>
            <person name="Brasileiro-Vidal A.C."/>
            <person name="Benko-Iseppon A.M."/>
        </authorList>
    </citation>
    <scope>NUCLEOTIDE SEQUENCE [LARGE SCALE GENOMIC DNA]</scope>
    <source>
        <tissue evidence="2">Leaves</tissue>
    </source>
</reference>
<evidence type="ECO:0000313" key="2">
    <source>
        <dbReference type="EMBL" id="MED6200686.1"/>
    </source>
</evidence>
<organism evidence="2 3">
    <name type="scientific">Stylosanthes scabra</name>
    <dbReference type="NCBI Taxonomy" id="79078"/>
    <lineage>
        <taxon>Eukaryota</taxon>
        <taxon>Viridiplantae</taxon>
        <taxon>Streptophyta</taxon>
        <taxon>Embryophyta</taxon>
        <taxon>Tracheophyta</taxon>
        <taxon>Spermatophyta</taxon>
        <taxon>Magnoliopsida</taxon>
        <taxon>eudicotyledons</taxon>
        <taxon>Gunneridae</taxon>
        <taxon>Pentapetalae</taxon>
        <taxon>rosids</taxon>
        <taxon>fabids</taxon>
        <taxon>Fabales</taxon>
        <taxon>Fabaceae</taxon>
        <taxon>Papilionoideae</taxon>
        <taxon>50 kb inversion clade</taxon>
        <taxon>dalbergioids sensu lato</taxon>
        <taxon>Dalbergieae</taxon>
        <taxon>Pterocarpus clade</taxon>
        <taxon>Stylosanthes</taxon>
    </lineage>
</organism>
<keyword evidence="3" id="KW-1185">Reference proteome</keyword>
<comment type="caution">
    <text evidence="2">The sequence shown here is derived from an EMBL/GenBank/DDBJ whole genome shotgun (WGS) entry which is preliminary data.</text>
</comment>
<evidence type="ECO:0000256" key="1">
    <source>
        <dbReference type="SAM" id="MobiDB-lite"/>
    </source>
</evidence>
<accession>A0ABU6XSU1</accession>
<protein>
    <submittedName>
        <fullName evidence="2">Uncharacterized protein</fullName>
    </submittedName>
</protein>
<feature type="compositionally biased region" description="Basic and acidic residues" evidence="1">
    <location>
        <begin position="37"/>
        <end position="47"/>
    </location>
</feature>
<name>A0ABU6XSU1_9FABA</name>
<dbReference type="Proteomes" id="UP001341840">
    <property type="component" value="Unassembled WGS sequence"/>
</dbReference>
<evidence type="ECO:0000313" key="3">
    <source>
        <dbReference type="Proteomes" id="UP001341840"/>
    </source>
</evidence>